<evidence type="ECO:0000256" key="1">
    <source>
        <dbReference type="SAM" id="MobiDB-lite"/>
    </source>
</evidence>
<sequence>MERGSSAPDHRAGPRSASATARSRVWIGYPSAPDRRLRPASASVSALWRPQSPWKAIPLSTIGPTATSAPPPACMYKMAGVLPTINTPVKRSWDV</sequence>
<protein>
    <submittedName>
        <fullName evidence="2">Uncharacterized protein</fullName>
    </submittedName>
</protein>
<dbReference type="EMBL" id="CM000781">
    <property type="protein sequence ID" value="AQK66419.1"/>
    <property type="molecule type" value="Genomic_DNA"/>
</dbReference>
<accession>A0A1D6GTV3</accession>
<organism evidence="2">
    <name type="scientific">Zea mays</name>
    <name type="common">Maize</name>
    <dbReference type="NCBI Taxonomy" id="4577"/>
    <lineage>
        <taxon>Eukaryota</taxon>
        <taxon>Viridiplantae</taxon>
        <taxon>Streptophyta</taxon>
        <taxon>Embryophyta</taxon>
        <taxon>Tracheophyta</taxon>
        <taxon>Spermatophyta</taxon>
        <taxon>Magnoliopsida</taxon>
        <taxon>Liliopsida</taxon>
        <taxon>Poales</taxon>
        <taxon>Poaceae</taxon>
        <taxon>PACMAD clade</taxon>
        <taxon>Panicoideae</taxon>
        <taxon>Andropogonodae</taxon>
        <taxon>Andropogoneae</taxon>
        <taxon>Tripsacinae</taxon>
        <taxon>Zea</taxon>
    </lineage>
</organism>
<evidence type="ECO:0000313" key="2">
    <source>
        <dbReference type="EMBL" id="AQK66417.1"/>
    </source>
</evidence>
<proteinExistence type="predicted"/>
<reference evidence="2" key="1">
    <citation type="submission" date="2015-12" db="EMBL/GenBank/DDBJ databases">
        <title>Update maize B73 reference genome by single molecule sequencing technologies.</title>
        <authorList>
            <consortium name="Maize Genome Sequencing Project"/>
            <person name="Ware D."/>
        </authorList>
    </citation>
    <scope>NUCLEOTIDE SEQUENCE</scope>
    <source>
        <tissue evidence="2">Seedling</tissue>
    </source>
</reference>
<feature type="region of interest" description="Disordered" evidence="1">
    <location>
        <begin position="1"/>
        <end position="21"/>
    </location>
</feature>
<feature type="compositionally biased region" description="Basic and acidic residues" evidence="1">
    <location>
        <begin position="1"/>
        <end position="12"/>
    </location>
</feature>
<name>A0A1D6GTV3_MAIZE</name>
<dbReference type="AlphaFoldDB" id="A0A1D6GTV3"/>
<dbReference type="EMBL" id="CM000781">
    <property type="protein sequence ID" value="AQK66417.1"/>
    <property type="molecule type" value="Genomic_DNA"/>
</dbReference>
<gene>
    <name evidence="2" type="ORF">ZEAMMB73_Zm00001d014508</name>
</gene>